<keyword evidence="1" id="KW-0812">Transmembrane</keyword>
<sequence length="357" mass="37805">MTNPYGSGWSDQGASVDKGGTQAALQDLQNLANAGDLTATQEMEDMQDMDPLIGRPRASSWIACLIAGLMMVAAAMGLWWLSAYTVAGQEYEDEVYRNFAGYVSQVPLLKSMLGVFVISKLTIGICSVVALGSYVIAALRKRWWLLGQVLIYSVVACGLQFLLKMTLPHPHIVDIEAMQGNSAPSGHTMLAVTAAIILVCVVPRAWRALSAVFGLLLTLAVGCSVIDGRWHRPTDVVMAILISGALALFMLAFTRASGMDDIGTRYSSASVQVVSTVLLTAGILGCCYGAFVVWQMVAGLQMGARWTFYGAHVSAVVFIASSAAIVFGTVLALRQVTASPLSKIGLLGAPPTPPGKV</sequence>
<reference evidence="3 4" key="1">
    <citation type="journal article" date="2017" name="BMC Genomics">
        <title>Comparative genomic and phylogenomic analyses of the Bifidobacteriaceae family.</title>
        <authorList>
            <person name="Lugli G.A."/>
            <person name="Milani C."/>
            <person name="Turroni F."/>
            <person name="Duranti S."/>
            <person name="Mancabelli L."/>
            <person name="Mangifesta M."/>
            <person name="Ferrario C."/>
            <person name="Modesto M."/>
            <person name="Mattarelli P."/>
            <person name="Jiri K."/>
            <person name="van Sinderen D."/>
            <person name="Ventura M."/>
        </authorList>
    </citation>
    <scope>NUCLEOTIDE SEQUENCE [LARGE SCALE GENOMIC DNA]</scope>
    <source>
        <strain evidence="3 4">DSM 22924</strain>
    </source>
</reference>
<dbReference type="OrthoDB" id="3240395at2"/>
<dbReference type="Pfam" id="PF01569">
    <property type="entry name" value="PAP2"/>
    <property type="match status" value="1"/>
</dbReference>
<dbReference type="InterPro" id="IPR036938">
    <property type="entry name" value="PAP2/HPO_sf"/>
</dbReference>
<dbReference type="RefSeq" id="WP_094723436.1">
    <property type="nucleotide sequence ID" value="NZ_MWWS01000008.1"/>
</dbReference>
<evidence type="ECO:0000313" key="4">
    <source>
        <dbReference type="Proteomes" id="UP000216004"/>
    </source>
</evidence>
<feature type="transmembrane region" description="Helical" evidence="1">
    <location>
        <begin position="209"/>
        <end position="230"/>
    </location>
</feature>
<feature type="transmembrane region" description="Helical" evidence="1">
    <location>
        <begin position="309"/>
        <end position="333"/>
    </location>
</feature>
<dbReference type="EMBL" id="MWWS01000008">
    <property type="protein sequence ID" value="OZG48800.1"/>
    <property type="molecule type" value="Genomic_DNA"/>
</dbReference>
<feature type="transmembrane region" description="Helical" evidence="1">
    <location>
        <begin position="236"/>
        <end position="253"/>
    </location>
</feature>
<evidence type="ECO:0000313" key="3">
    <source>
        <dbReference type="EMBL" id="OZG48800.1"/>
    </source>
</evidence>
<name>A0A261EPL9_9BIFI</name>
<feature type="transmembrane region" description="Helical" evidence="1">
    <location>
        <begin position="183"/>
        <end position="202"/>
    </location>
</feature>
<comment type="caution">
    <text evidence="3">The sequence shown here is derived from an EMBL/GenBank/DDBJ whole genome shotgun (WGS) entry which is preliminary data.</text>
</comment>
<organism evidence="3 4">
    <name type="scientific">Bombiscardovia coagulans</name>
    <dbReference type="NCBI Taxonomy" id="686666"/>
    <lineage>
        <taxon>Bacteria</taxon>
        <taxon>Bacillati</taxon>
        <taxon>Actinomycetota</taxon>
        <taxon>Actinomycetes</taxon>
        <taxon>Bifidobacteriales</taxon>
        <taxon>Bifidobacteriaceae</taxon>
        <taxon>Bombiscardovia</taxon>
    </lineage>
</organism>
<evidence type="ECO:0000259" key="2">
    <source>
        <dbReference type="SMART" id="SM00014"/>
    </source>
</evidence>
<feature type="domain" description="Phosphatidic acid phosphatase type 2/haloperoxidase" evidence="2">
    <location>
        <begin position="141"/>
        <end position="251"/>
    </location>
</feature>
<accession>A0A261EPL9</accession>
<dbReference type="Proteomes" id="UP000216004">
    <property type="component" value="Unassembled WGS sequence"/>
</dbReference>
<proteinExistence type="predicted"/>
<evidence type="ECO:0000256" key="1">
    <source>
        <dbReference type="SAM" id="Phobius"/>
    </source>
</evidence>
<keyword evidence="1" id="KW-1133">Transmembrane helix</keyword>
<feature type="transmembrane region" description="Helical" evidence="1">
    <location>
        <begin position="112"/>
        <end position="136"/>
    </location>
</feature>
<feature type="transmembrane region" description="Helical" evidence="1">
    <location>
        <begin position="61"/>
        <end position="81"/>
    </location>
</feature>
<protein>
    <submittedName>
        <fullName evidence="3">Pre-pilin peptidase</fullName>
    </submittedName>
</protein>
<dbReference type="AlphaFoldDB" id="A0A261EPL9"/>
<dbReference type="SMART" id="SM00014">
    <property type="entry name" value="acidPPc"/>
    <property type="match status" value="1"/>
</dbReference>
<dbReference type="SUPFAM" id="SSF48317">
    <property type="entry name" value="Acid phosphatase/Vanadium-dependent haloperoxidase"/>
    <property type="match status" value="1"/>
</dbReference>
<feature type="transmembrane region" description="Helical" evidence="1">
    <location>
        <begin position="273"/>
        <end position="297"/>
    </location>
</feature>
<gene>
    <name evidence="3" type="ORF">BOCO_1288</name>
</gene>
<keyword evidence="1" id="KW-0472">Membrane</keyword>
<keyword evidence="4" id="KW-1185">Reference proteome</keyword>
<dbReference type="InterPro" id="IPR000326">
    <property type="entry name" value="PAP2/HPO"/>
</dbReference>
<dbReference type="Gene3D" id="1.20.144.10">
    <property type="entry name" value="Phosphatidic acid phosphatase type 2/haloperoxidase"/>
    <property type="match status" value="1"/>
</dbReference>
<feature type="transmembrane region" description="Helical" evidence="1">
    <location>
        <begin position="143"/>
        <end position="163"/>
    </location>
</feature>